<dbReference type="Proteomes" id="UP001146120">
    <property type="component" value="Unassembled WGS sequence"/>
</dbReference>
<dbReference type="AlphaFoldDB" id="A0AAV2YEF7"/>
<reference evidence="1" key="2">
    <citation type="journal article" date="2023" name="Microbiol Resour">
        <title>Decontamination and Annotation of the Draft Genome Sequence of the Oomycete Lagenidium giganteum ARSEF 373.</title>
        <authorList>
            <person name="Morgan W.R."/>
            <person name="Tartar A."/>
        </authorList>
    </citation>
    <scope>NUCLEOTIDE SEQUENCE</scope>
    <source>
        <strain evidence="1">ARSEF 373</strain>
    </source>
</reference>
<organism evidence="1 2">
    <name type="scientific">Lagenidium giganteum</name>
    <dbReference type="NCBI Taxonomy" id="4803"/>
    <lineage>
        <taxon>Eukaryota</taxon>
        <taxon>Sar</taxon>
        <taxon>Stramenopiles</taxon>
        <taxon>Oomycota</taxon>
        <taxon>Peronosporomycetes</taxon>
        <taxon>Pythiales</taxon>
        <taxon>Pythiaceae</taxon>
    </lineage>
</organism>
<evidence type="ECO:0000313" key="2">
    <source>
        <dbReference type="Proteomes" id="UP001146120"/>
    </source>
</evidence>
<evidence type="ECO:0000313" key="1">
    <source>
        <dbReference type="EMBL" id="DAZ92596.1"/>
    </source>
</evidence>
<comment type="caution">
    <text evidence="1">The sequence shown here is derived from an EMBL/GenBank/DDBJ whole genome shotgun (WGS) entry which is preliminary data.</text>
</comment>
<name>A0AAV2YEF7_9STRA</name>
<accession>A0AAV2YEF7</accession>
<gene>
    <name evidence="1" type="ORF">N0F65_003488</name>
</gene>
<keyword evidence="2" id="KW-1185">Reference proteome</keyword>
<reference evidence="1" key="1">
    <citation type="submission" date="2022-11" db="EMBL/GenBank/DDBJ databases">
        <authorList>
            <person name="Morgan W.R."/>
            <person name="Tartar A."/>
        </authorList>
    </citation>
    <scope>NUCLEOTIDE SEQUENCE</scope>
    <source>
        <strain evidence="1">ARSEF 373</strain>
    </source>
</reference>
<protein>
    <submittedName>
        <fullName evidence="1">Uncharacterized protein</fullName>
    </submittedName>
</protein>
<sequence>MSKYKQLFIVYSIVPYYLDNRSNSRANTCANTQLLVGRVAFIRLKPMQSAGWCGKSIEFLPYQLWMVGYGPTVALTGNRELGFDSGEGALETATTSKEGSRRVNYPILTQGGSDNKYQCSGSSSRAIGMRTI</sequence>
<proteinExistence type="predicted"/>
<dbReference type="EMBL" id="DAKRPA010000427">
    <property type="protein sequence ID" value="DAZ92596.1"/>
    <property type="molecule type" value="Genomic_DNA"/>
</dbReference>